<dbReference type="Proteomes" id="UP001055879">
    <property type="component" value="Linkage Group LG16"/>
</dbReference>
<keyword evidence="2" id="KW-1185">Reference proteome</keyword>
<sequence length="94" mass="10619">MQNFTINPRRYLTADEENSIIVSALKTVICGATHTDTTATSSSSPMMSLCAHPMEVCQKAKTNFPESDYKQREEEERRPAVGVIKQEWKFHGGR</sequence>
<gene>
    <name evidence="1" type="ORF">L6452_41265</name>
</gene>
<accession>A0ACB8XNP2</accession>
<reference evidence="1 2" key="2">
    <citation type="journal article" date="2022" name="Mol. Ecol. Resour.">
        <title>The genomes of chicory, endive, great burdock and yacon provide insights into Asteraceae paleo-polyploidization history and plant inulin production.</title>
        <authorList>
            <person name="Fan W."/>
            <person name="Wang S."/>
            <person name="Wang H."/>
            <person name="Wang A."/>
            <person name="Jiang F."/>
            <person name="Liu H."/>
            <person name="Zhao H."/>
            <person name="Xu D."/>
            <person name="Zhang Y."/>
        </authorList>
    </citation>
    <scope>NUCLEOTIDE SEQUENCE [LARGE SCALE GENOMIC DNA]</scope>
    <source>
        <strain evidence="2">cv. Niubang</strain>
    </source>
</reference>
<evidence type="ECO:0000313" key="2">
    <source>
        <dbReference type="Proteomes" id="UP001055879"/>
    </source>
</evidence>
<comment type="caution">
    <text evidence="1">The sequence shown here is derived from an EMBL/GenBank/DDBJ whole genome shotgun (WGS) entry which is preliminary data.</text>
</comment>
<protein>
    <submittedName>
        <fullName evidence="1">Uncharacterized protein</fullName>
    </submittedName>
</protein>
<proteinExistence type="predicted"/>
<name>A0ACB8XNP2_ARCLA</name>
<organism evidence="1 2">
    <name type="scientific">Arctium lappa</name>
    <name type="common">Greater burdock</name>
    <name type="synonym">Lappa major</name>
    <dbReference type="NCBI Taxonomy" id="4217"/>
    <lineage>
        <taxon>Eukaryota</taxon>
        <taxon>Viridiplantae</taxon>
        <taxon>Streptophyta</taxon>
        <taxon>Embryophyta</taxon>
        <taxon>Tracheophyta</taxon>
        <taxon>Spermatophyta</taxon>
        <taxon>Magnoliopsida</taxon>
        <taxon>eudicotyledons</taxon>
        <taxon>Gunneridae</taxon>
        <taxon>Pentapetalae</taxon>
        <taxon>asterids</taxon>
        <taxon>campanulids</taxon>
        <taxon>Asterales</taxon>
        <taxon>Asteraceae</taxon>
        <taxon>Carduoideae</taxon>
        <taxon>Cardueae</taxon>
        <taxon>Arctiinae</taxon>
        <taxon>Arctium</taxon>
    </lineage>
</organism>
<dbReference type="EMBL" id="CM042062">
    <property type="protein sequence ID" value="KAI3669836.1"/>
    <property type="molecule type" value="Genomic_DNA"/>
</dbReference>
<evidence type="ECO:0000313" key="1">
    <source>
        <dbReference type="EMBL" id="KAI3669836.1"/>
    </source>
</evidence>
<reference evidence="2" key="1">
    <citation type="journal article" date="2022" name="Mol. Ecol. Resour.">
        <title>The genomes of chicory, endive, great burdock and yacon provide insights into Asteraceae palaeo-polyploidization history and plant inulin production.</title>
        <authorList>
            <person name="Fan W."/>
            <person name="Wang S."/>
            <person name="Wang H."/>
            <person name="Wang A."/>
            <person name="Jiang F."/>
            <person name="Liu H."/>
            <person name="Zhao H."/>
            <person name="Xu D."/>
            <person name="Zhang Y."/>
        </authorList>
    </citation>
    <scope>NUCLEOTIDE SEQUENCE [LARGE SCALE GENOMIC DNA]</scope>
    <source>
        <strain evidence="2">cv. Niubang</strain>
    </source>
</reference>